<dbReference type="InterPro" id="IPR047696">
    <property type="entry name" value="SulA_enterobact"/>
</dbReference>
<comment type="function">
    <text evidence="6">Component of the SOS system and an inhibitor of cell division. Accumulation of SulA causes rapid cessation of cell division and the appearance of long, non-septate filaments. In the presence of GTP, binds a polymerization-competent form of FtsZ in a 1:1 ratio, thus inhibiting FtsZ polymerization and therefore preventing it from participating in the assembly of the Z ring. This mechanism prevents the premature segregation of damaged DNA to daughter cells during cell division.</text>
</comment>
<proteinExistence type="evidence at transcript level"/>
<name>K8WLW9_9GAMM</name>
<dbReference type="GO" id="GO:0006281">
    <property type="term" value="P:DNA repair"/>
    <property type="evidence" value="ECO:0007669"/>
    <property type="project" value="TreeGrafter"/>
</dbReference>
<comment type="induction">
    <text evidence="6">By DNA damage, as part of the SOS response.</text>
</comment>
<accession>K8WLW9</accession>
<dbReference type="EMBL" id="AKKN01000007">
    <property type="protein sequence ID" value="EKT58462.1"/>
    <property type="molecule type" value="Genomic_DNA"/>
</dbReference>
<dbReference type="Pfam" id="PF03846">
    <property type="entry name" value="SulA"/>
    <property type="match status" value="1"/>
</dbReference>
<dbReference type="SUPFAM" id="SSF52540">
    <property type="entry name" value="P-loop containing nucleoside triphosphate hydrolases"/>
    <property type="match status" value="1"/>
</dbReference>
<dbReference type="GO" id="GO:0009432">
    <property type="term" value="P:SOS response"/>
    <property type="evidence" value="ECO:0007669"/>
    <property type="project" value="UniProtKB-UniRule"/>
</dbReference>
<evidence type="ECO:0000313" key="8">
    <source>
        <dbReference type="Proteomes" id="UP000010290"/>
    </source>
</evidence>
<evidence type="ECO:0000313" key="7">
    <source>
        <dbReference type="EMBL" id="EKT58462.1"/>
    </source>
</evidence>
<dbReference type="NCBIfam" id="NF007892">
    <property type="entry name" value="PRK10595.1"/>
    <property type="match status" value="1"/>
</dbReference>
<evidence type="ECO:0000256" key="1">
    <source>
        <dbReference type="ARBA" id="ARBA00022618"/>
    </source>
</evidence>
<comment type="caution">
    <text evidence="7">The sequence shown here is derived from an EMBL/GenBank/DDBJ whole genome shotgun (WGS) entry which is preliminary data.</text>
</comment>
<dbReference type="InterPro" id="IPR050356">
    <property type="entry name" value="SulA_CellDiv_inhibitor"/>
</dbReference>
<dbReference type="PATRIC" id="fig|1141660.3.peg.1418"/>
<dbReference type="OrthoDB" id="6464784at2"/>
<feature type="site" description="Essential for degradation by Lon protease" evidence="6">
    <location>
        <position position="173"/>
    </location>
</feature>
<dbReference type="Proteomes" id="UP000010290">
    <property type="component" value="Chromosome"/>
</dbReference>
<keyword evidence="1 6" id="KW-0132">Cell division</keyword>
<keyword evidence="5 6" id="KW-0131">Cell cycle</keyword>
<keyword evidence="3 6" id="KW-0717">Septation</keyword>
<keyword evidence="2 6" id="KW-0227">DNA damage</keyword>
<feature type="region of interest" description="FtsZ binding" evidence="6">
    <location>
        <begin position="108"/>
        <end position="114"/>
    </location>
</feature>
<dbReference type="PANTHER" id="PTHR35369">
    <property type="entry name" value="BLR3025 PROTEIN-RELATED"/>
    <property type="match status" value="1"/>
</dbReference>
<dbReference type="GO" id="GO:0051782">
    <property type="term" value="P:negative regulation of cell division"/>
    <property type="evidence" value="ECO:0007669"/>
    <property type="project" value="UniProtKB-UniRule"/>
</dbReference>
<reference evidence="7 8" key="1">
    <citation type="journal article" date="2012" name="BMC Genomics">
        <title>Comparative genomics of bacteria in the genus Providencia isolated from wild Drosophila melanogaster.</title>
        <authorList>
            <person name="Galac M.R."/>
            <person name="Lazzaro B.P."/>
        </authorList>
    </citation>
    <scope>NUCLEOTIDE SEQUENCE [LARGE SCALE GENOMIC DNA]</scope>
    <source>
        <strain evidence="7 8">DSM 19967</strain>
    </source>
</reference>
<feature type="region of interest" description="Lon protease binding" evidence="6">
    <location>
        <begin position="166"/>
        <end position="173"/>
    </location>
</feature>
<comment type="similarity">
    <text evidence="6">Belongs to the SulA family.</text>
</comment>
<evidence type="ECO:0000256" key="5">
    <source>
        <dbReference type="ARBA" id="ARBA00023306"/>
    </source>
</evidence>
<evidence type="ECO:0000256" key="4">
    <source>
        <dbReference type="ARBA" id="ARBA00023236"/>
    </source>
</evidence>
<keyword evidence="4 6" id="KW-0742">SOS response</keyword>
<keyword evidence="8" id="KW-1185">Reference proteome</keyword>
<evidence type="ECO:0000256" key="2">
    <source>
        <dbReference type="ARBA" id="ARBA00022763"/>
    </source>
</evidence>
<dbReference type="RefSeq" id="WP_008915260.1">
    <property type="nucleotide sequence ID" value="NZ_CM001773.1"/>
</dbReference>
<organism evidence="7 8">
    <name type="scientific">Providencia sneebia DSM 19967</name>
    <dbReference type="NCBI Taxonomy" id="1141660"/>
    <lineage>
        <taxon>Bacteria</taxon>
        <taxon>Pseudomonadati</taxon>
        <taxon>Pseudomonadota</taxon>
        <taxon>Gammaproteobacteria</taxon>
        <taxon>Enterobacterales</taxon>
        <taxon>Morganellaceae</taxon>
        <taxon>Providencia</taxon>
    </lineage>
</organism>
<dbReference type="NCBIfam" id="TIGR00623">
    <property type="entry name" value="SOS_SulA_coli"/>
    <property type="match status" value="1"/>
</dbReference>
<evidence type="ECO:0000256" key="6">
    <source>
        <dbReference type="HAMAP-Rule" id="MF_01179"/>
    </source>
</evidence>
<dbReference type="Gene3D" id="3.40.50.300">
    <property type="entry name" value="P-loop containing nucleotide triphosphate hydrolases"/>
    <property type="match status" value="1"/>
</dbReference>
<protein>
    <recommendedName>
        <fullName evidence="6">Cell division inhibitor SulA</fullName>
    </recommendedName>
</protein>
<dbReference type="GO" id="GO:0000917">
    <property type="term" value="P:division septum assembly"/>
    <property type="evidence" value="ECO:0007669"/>
    <property type="project" value="UniProtKB-KW"/>
</dbReference>
<comment type="PTM">
    <text evidence="6">Is rapidly cleaved and degraded by the Lon protease once DNA damage is repaired.</text>
</comment>
<evidence type="ECO:0000256" key="3">
    <source>
        <dbReference type="ARBA" id="ARBA00023210"/>
    </source>
</evidence>
<sequence>MANYYWNKTNQYPQSYQAQATPTVRKLNDTTQQGMVSELVYDEKHSIINYILLPILRQLGVQARWLLWLSPNQKLSRNWLEQSGLPINKIIQLNRMDDIETVSAMEKALRSGNYSVVLGWLPNISEQDFIRLQIAALEGHTIGFIMRPQKSHNSASNHNGQQSNLKIHSNYYH</sequence>
<dbReference type="AlphaFoldDB" id="K8WLW9"/>
<dbReference type="HAMAP" id="MF_01179">
    <property type="entry name" value="SulA"/>
    <property type="match status" value="1"/>
</dbReference>
<dbReference type="InterPro" id="IPR004596">
    <property type="entry name" value="Cell_div_suppressor_SulA"/>
</dbReference>
<gene>
    <name evidence="6" type="primary">sulA</name>
    <name evidence="7" type="ORF">OO7_07069</name>
</gene>
<dbReference type="PIRSF" id="PIRSF003093">
    <property type="entry name" value="SulA"/>
    <property type="match status" value="1"/>
</dbReference>
<dbReference type="HOGENOM" id="CLU_118972_0_0_6"/>
<comment type="subunit">
    <text evidence="6">Interacts with FtsZ.</text>
</comment>
<dbReference type="PANTHER" id="PTHR35369:SF4">
    <property type="entry name" value="CELL DIVISION INHIBITOR SULA"/>
    <property type="match status" value="1"/>
</dbReference>
<dbReference type="InterPro" id="IPR027417">
    <property type="entry name" value="P-loop_NTPase"/>
</dbReference>